<evidence type="ECO:0000313" key="3">
    <source>
        <dbReference type="Proteomes" id="UP000521676"/>
    </source>
</evidence>
<dbReference type="Proteomes" id="UP000521676">
    <property type="component" value="Unassembled WGS sequence"/>
</dbReference>
<dbReference type="GO" id="GO:0006635">
    <property type="term" value="P:fatty acid beta-oxidation"/>
    <property type="evidence" value="ECO:0007669"/>
    <property type="project" value="TreeGrafter"/>
</dbReference>
<dbReference type="InterPro" id="IPR001753">
    <property type="entry name" value="Enoyl-CoA_hydra/iso"/>
</dbReference>
<sequence>MIEIVSHGVVDVVHIKYGKANVQDLEFCQEFLRCLEELRESDARALVLTGQGKIFSAGVDLKRVISGGAPYIREFLPVLSQLYETLFFYPKPVVSSINGHAVAGGCVLACLADYKVMALDEERIGVPELLVGVPFPMIAFEIMRFVCDPQHFEELLYGGATFPVESAYSLGLVNRLVEPERLLEYAIGVAEKMAALPAEAFALTKQQMRAPVLKRLREEGVEFDKAVIDCWASQKSLESIQEYVKHTLKK</sequence>
<dbReference type="AlphaFoldDB" id="A0A8T7M1G4"/>
<accession>A0A8T7M1G4</accession>
<dbReference type="PANTHER" id="PTHR11941">
    <property type="entry name" value="ENOYL-COA HYDRATASE-RELATED"/>
    <property type="match status" value="1"/>
</dbReference>
<reference evidence="1 3" key="1">
    <citation type="submission" date="2020-06" db="EMBL/GenBank/DDBJ databases">
        <title>Anoxygenic phototrophic Chloroflexota member uses a Type I reaction center.</title>
        <authorList>
            <person name="Tsuji J.M."/>
            <person name="Shaw N.A."/>
            <person name="Nagashima S."/>
            <person name="Venkiteswaran J."/>
            <person name="Schiff S.L."/>
            <person name="Hanada S."/>
            <person name="Tank M."/>
            <person name="Neufeld J.D."/>
        </authorList>
    </citation>
    <scope>NUCLEOTIDE SEQUENCE [LARGE SCALE GENOMIC DNA]</scope>
    <source>
        <strain evidence="1">L227-S17</strain>
    </source>
</reference>
<evidence type="ECO:0000313" key="1">
    <source>
        <dbReference type="EMBL" id="NWJ45850.1"/>
    </source>
</evidence>
<organism evidence="1 3">
    <name type="scientific">Candidatus Chlorohelix allophototropha</name>
    <dbReference type="NCBI Taxonomy" id="3003348"/>
    <lineage>
        <taxon>Bacteria</taxon>
        <taxon>Bacillati</taxon>
        <taxon>Chloroflexota</taxon>
        <taxon>Chloroflexia</taxon>
        <taxon>Candidatus Chloroheliales</taxon>
        <taxon>Candidatus Chloroheliaceae</taxon>
        <taxon>Candidatus Chlorohelix</taxon>
    </lineage>
</organism>
<dbReference type="PANTHER" id="PTHR11941:SF54">
    <property type="entry name" value="ENOYL-COA HYDRATASE, MITOCHONDRIAL"/>
    <property type="match status" value="1"/>
</dbReference>
<reference evidence="2" key="2">
    <citation type="journal article" date="2024" name="Nature">
        <title>Anoxygenic phototroph of the Chloroflexota uses a type I reaction centre.</title>
        <authorList>
            <person name="Tsuji J.M."/>
            <person name="Shaw N.A."/>
            <person name="Nagashima S."/>
            <person name="Venkiteswaran J.J."/>
            <person name="Schiff S.L."/>
            <person name="Watanabe T."/>
            <person name="Fukui M."/>
            <person name="Hanada S."/>
            <person name="Tank M."/>
            <person name="Neufeld J.D."/>
        </authorList>
    </citation>
    <scope>NUCLEOTIDE SEQUENCE</scope>
    <source>
        <strain evidence="2">L227-S17</strain>
    </source>
</reference>
<dbReference type="InterPro" id="IPR029045">
    <property type="entry name" value="ClpP/crotonase-like_dom_sf"/>
</dbReference>
<dbReference type="EMBL" id="CP128399">
    <property type="protein sequence ID" value="WJW67714.1"/>
    <property type="molecule type" value="Genomic_DNA"/>
</dbReference>
<name>A0A8T7M1G4_9CHLR</name>
<protein>
    <submittedName>
        <fullName evidence="1">Enoyl-CoA hydratase/isomerase family protein</fullName>
    </submittedName>
</protein>
<keyword evidence="4" id="KW-1185">Reference proteome</keyword>
<gene>
    <name evidence="1" type="ORF">HXX08_08230</name>
    <name evidence="2" type="ORF">OZ401_000989</name>
</gene>
<dbReference type="Gene3D" id="3.90.226.10">
    <property type="entry name" value="2-enoyl-CoA Hydratase, Chain A, domain 1"/>
    <property type="match status" value="1"/>
</dbReference>
<proteinExistence type="predicted"/>
<dbReference type="GO" id="GO:0003824">
    <property type="term" value="F:catalytic activity"/>
    <property type="evidence" value="ECO:0007669"/>
    <property type="project" value="UniProtKB-ARBA"/>
</dbReference>
<evidence type="ECO:0000313" key="2">
    <source>
        <dbReference type="EMBL" id="WJW67714.1"/>
    </source>
</evidence>
<dbReference type="SUPFAM" id="SSF52096">
    <property type="entry name" value="ClpP/crotonase"/>
    <property type="match status" value="1"/>
</dbReference>
<dbReference type="Pfam" id="PF00378">
    <property type="entry name" value="ECH_1"/>
    <property type="match status" value="1"/>
</dbReference>
<dbReference type="CDD" id="cd06558">
    <property type="entry name" value="crotonase-like"/>
    <property type="match status" value="1"/>
</dbReference>
<dbReference type="Proteomes" id="UP001431572">
    <property type="component" value="Chromosome 1"/>
</dbReference>
<evidence type="ECO:0000313" key="4">
    <source>
        <dbReference type="Proteomes" id="UP001431572"/>
    </source>
</evidence>
<dbReference type="RefSeq" id="WP_341469604.1">
    <property type="nucleotide sequence ID" value="NZ_CP128399.1"/>
</dbReference>
<dbReference type="EMBL" id="JACATZ010000001">
    <property type="protein sequence ID" value="NWJ45850.1"/>
    <property type="molecule type" value="Genomic_DNA"/>
</dbReference>